<comment type="caution">
    <text evidence="2">The sequence shown here is derived from an EMBL/GenBank/DDBJ whole genome shotgun (WGS) entry which is preliminary data.</text>
</comment>
<name>A0AAV4AUX5_9GAST</name>
<dbReference type="EMBL" id="BLXT01004580">
    <property type="protein sequence ID" value="GFO14876.1"/>
    <property type="molecule type" value="Genomic_DNA"/>
</dbReference>
<reference evidence="2 3" key="1">
    <citation type="journal article" date="2021" name="Elife">
        <title>Chloroplast acquisition without the gene transfer in kleptoplastic sea slugs, Plakobranchus ocellatus.</title>
        <authorList>
            <person name="Maeda T."/>
            <person name="Takahashi S."/>
            <person name="Yoshida T."/>
            <person name="Shimamura S."/>
            <person name="Takaki Y."/>
            <person name="Nagai Y."/>
            <person name="Toyoda A."/>
            <person name="Suzuki Y."/>
            <person name="Arimoto A."/>
            <person name="Ishii H."/>
            <person name="Satoh N."/>
            <person name="Nishiyama T."/>
            <person name="Hasebe M."/>
            <person name="Maruyama T."/>
            <person name="Minagawa J."/>
            <person name="Obokata J."/>
            <person name="Shigenobu S."/>
        </authorList>
    </citation>
    <scope>NUCLEOTIDE SEQUENCE [LARGE SCALE GENOMIC DNA]</scope>
</reference>
<feature type="region of interest" description="Disordered" evidence="1">
    <location>
        <begin position="39"/>
        <end position="69"/>
    </location>
</feature>
<evidence type="ECO:0000313" key="2">
    <source>
        <dbReference type="EMBL" id="GFO14876.1"/>
    </source>
</evidence>
<organism evidence="2 3">
    <name type="scientific">Plakobranchus ocellatus</name>
    <dbReference type="NCBI Taxonomy" id="259542"/>
    <lineage>
        <taxon>Eukaryota</taxon>
        <taxon>Metazoa</taxon>
        <taxon>Spiralia</taxon>
        <taxon>Lophotrochozoa</taxon>
        <taxon>Mollusca</taxon>
        <taxon>Gastropoda</taxon>
        <taxon>Heterobranchia</taxon>
        <taxon>Euthyneura</taxon>
        <taxon>Panpulmonata</taxon>
        <taxon>Sacoglossa</taxon>
        <taxon>Placobranchoidea</taxon>
        <taxon>Plakobranchidae</taxon>
        <taxon>Plakobranchus</taxon>
    </lineage>
</organism>
<sequence length="133" mass="14522">MYDVIDMRDSLHLQLSPDTFCEVAWWCRSVVLTVTQELQGRSTGATSATSGTRPQASSPAFPQADSQAESGMKIAKKILSQPEPDLALLNYRATAHSRNRISAAKVLMVTELKTKVLVLPDVLQPNPLNNADV</sequence>
<feature type="compositionally biased region" description="Low complexity" evidence="1">
    <location>
        <begin position="40"/>
        <end position="53"/>
    </location>
</feature>
<evidence type="ECO:0000313" key="3">
    <source>
        <dbReference type="Proteomes" id="UP000735302"/>
    </source>
</evidence>
<dbReference type="Proteomes" id="UP000735302">
    <property type="component" value="Unassembled WGS sequence"/>
</dbReference>
<keyword evidence="3" id="KW-1185">Reference proteome</keyword>
<evidence type="ECO:0000256" key="1">
    <source>
        <dbReference type="SAM" id="MobiDB-lite"/>
    </source>
</evidence>
<feature type="compositionally biased region" description="Polar residues" evidence="1">
    <location>
        <begin position="54"/>
        <end position="69"/>
    </location>
</feature>
<protein>
    <submittedName>
        <fullName evidence="2">Gonadotropin-releasing hormone receptor-like</fullName>
    </submittedName>
</protein>
<proteinExistence type="predicted"/>
<dbReference type="AlphaFoldDB" id="A0AAV4AUX5"/>
<keyword evidence="2" id="KW-0675">Receptor</keyword>
<accession>A0AAV4AUX5</accession>
<gene>
    <name evidence="2" type="ORF">PoB_004138100</name>
</gene>